<evidence type="ECO:0000259" key="7">
    <source>
        <dbReference type="Pfam" id="PF00890"/>
    </source>
</evidence>
<protein>
    <submittedName>
        <fullName evidence="9">GMC family oxidoreductase</fullName>
    </submittedName>
</protein>
<keyword evidence="5" id="KW-0560">Oxidoreductase</keyword>
<dbReference type="PANTHER" id="PTHR42784:SF1">
    <property type="entry name" value="PYRANOSE 2-OXIDASE"/>
    <property type="match status" value="1"/>
</dbReference>
<dbReference type="AlphaFoldDB" id="A0A4U0RA12"/>
<evidence type="ECO:0000256" key="1">
    <source>
        <dbReference type="ARBA" id="ARBA00001974"/>
    </source>
</evidence>
<dbReference type="GO" id="GO:0016614">
    <property type="term" value="F:oxidoreductase activity, acting on CH-OH group of donors"/>
    <property type="evidence" value="ECO:0007669"/>
    <property type="project" value="InterPro"/>
</dbReference>
<evidence type="ECO:0000256" key="5">
    <source>
        <dbReference type="ARBA" id="ARBA00023002"/>
    </source>
</evidence>
<evidence type="ECO:0000313" key="9">
    <source>
        <dbReference type="EMBL" id="TJZ91989.1"/>
    </source>
</evidence>
<name>A0A4U0RA12_9RHOB</name>
<dbReference type="InterPro" id="IPR007867">
    <property type="entry name" value="GMC_OxRtase_C"/>
</dbReference>
<dbReference type="RefSeq" id="WP_136885821.1">
    <property type="nucleotide sequence ID" value="NZ_SUNI01000006.1"/>
</dbReference>
<comment type="similarity">
    <text evidence="2">Belongs to the GMC oxidoreductase family.</text>
</comment>
<accession>A0A4U0RA12</accession>
<dbReference type="InterPro" id="IPR003953">
    <property type="entry name" value="FAD-dep_OxRdtase_2_FAD-bd"/>
</dbReference>
<dbReference type="EMBL" id="SUNI01000006">
    <property type="protein sequence ID" value="TJZ91989.1"/>
    <property type="molecule type" value="Genomic_DNA"/>
</dbReference>
<dbReference type="Pfam" id="PF05199">
    <property type="entry name" value="GMC_oxred_C"/>
    <property type="match status" value="1"/>
</dbReference>
<evidence type="ECO:0000259" key="8">
    <source>
        <dbReference type="Pfam" id="PF05199"/>
    </source>
</evidence>
<evidence type="ECO:0000313" key="10">
    <source>
        <dbReference type="Proteomes" id="UP000309747"/>
    </source>
</evidence>
<proteinExistence type="inferred from homology"/>
<evidence type="ECO:0000256" key="2">
    <source>
        <dbReference type="ARBA" id="ARBA00010790"/>
    </source>
</evidence>
<dbReference type="Proteomes" id="UP000309747">
    <property type="component" value="Unassembled WGS sequence"/>
</dbReference>
<dbReference type="Pfam" id="PF00890">
    <property type="entry name" value="FAD_binding_2"/>
    <property type="match status" value="1"/>
</dbReference>
<dbReference type="InterPro" id="IPR051473">
    <property type="entry name" value="P2Ox-like"/>
</dbReference>
<evidence type="ECO:0000256" key="4">
    <source>
        <dbReference type="ARBA" id="ARBA00022827"/>
    </source>
</evidence>
<organism evidence="9 10">
    <name type="scientific">Paracoccus gahaiensis</name>
    <dbReference type="NCBI Taxonomy" id="1706839"/>
    <lineage>
        <taxon>Bacteria</taxon>
        <taxon>Pseudomonadati</taxon>
        <taxon>Pseudomonadota</taxon>
        <taxon>Alphaproteobacteria</taxon>
        <taxon>Rhodobacterales</taxon>
        <taxon>Paracoccaceae</taxon>
        <taxon>Paracoccus</taxon>
    </lineage>
</organism>
<dbReference type="PANTHER" id="PTHR42784">
    <property type="entry name" value="PYRANOSE 2-OXIDASE"/>
    <property type="match status" value="1"/>
</dbReference>
<dbReference type="SUPFAM" id="SSF51905">
    <property type="entry name" value="FAD/NAD(P)-binding domain"/>
    <property type="match status" value="1"/>
</dbReference>
<evidence type="ECO:0000256" key="3">
    <source>
        <dbReference type="ARBA" id="ARBA00022630"/>
    </source>
</evidence>
<dbReference type="Gene3D" id="3.50.50.60">
    <property type="entry name" value="FAD/NAD(P)-binding domain"/>
    <property type="match status" value="2"/>
</dbReference>
<feature type="domain" description="Glucose-methanol-choline oxidoreductase C-terminal" evidence="8">
    <location>
        <begin position="455"/>
        <end position="510"/>
    </location>
</feature>
<comment type="caution">
    <text evidence="9">The sequence shown here is derived from an EMBL/GenBank/DDBJ whole genome shotgun (WGS) entry which is preliminary data.</text>
</comment>
<keyword evidence="10" id="KW-1185">Reference proteome</keyword>
<dbReference type="OrthoDB" id="9798604at2"/>
<keyword evidence="3" id="KW-0285">Flavoprotein</keyword>
<feature type="domain" description="FAD-dependent oxidoreductase 2 FAD-binding" evidence="7">
    <location>
        <begin position="10"/>
        <end position="43"/>
    </location>
</feature>
<dbReference type="Pfam" id="PF00732">
    <property type="entry name" value="GMC_oxred_N"/>
    <property type="match status" value="1"/>
</dbReference>
<dbReference type="InterPro" id="IPR000172">
    <property type="entry name" value="GMC_OxRdtase_N"/>
</dbReference>
<reference evidence="9 10" key="1">
    <citation type="submission" date="2019-04" db="EMBL/GenBank/DDBJ databases">
        <authorList>
            <person name="Li J."/>
        </authorList>
    </citation>
    <scope>NUCLEOTIDE SEQUENCE [LARGE SCALE GENOMIC DNA]</scope>
    <source>
        <strain evidence="9 10">KCTC 42687</strain>
    </source>
</reference>
<gene>
    <name evidence="9" type="ORF">FA743_09220</name>
</gene>
<comment type="cofactor">
    <cofactor evidence="1">
        <name>FAD</name>
        <dbReference type="ChEBI" id="CHEBI:57692"/>
    </cofactor>
</comment>
<feature type="domain" description="Glucose-methanol-choline oxidoreductase N-terminal" evidence="6">
    <location>
        <begin position="80"/>
        <end position="300"/>
    </location>
</feature>
<dbReference type="GO" id="GO:0050660">
    <property type="term" value="F:flavin adenine dinucleotide binding"/>
    <property type="evidence" value="ECO:0007669"/>
    <property type="project" value="InterPro"/>
</dbReference>
<evidence type="ECO:0000259" key="6">
    <source>
        <dbReference type="Pfam" id="PF00732"/>
    </source>
</evidence>
<dbReference type="InterPro" id="IPR036188">
    <property type="entry name" value="FAD/NAD-bd_sf"/>
</dbReference>
<sequence>MTDVTDKIWDVIIVGAGLGGGLCGRALAEAGLSVLFVEQGPATPRQAENGQESEHEDPFARLMYGTWPLPVESTVNGKTTTEYGSQGAGMGGTSVFYAAALEQPERHDFETTPEMPHPTGGWPVGHDEFQPWYDRARQLMCVNGGQDPLGDPVTGLAEPRPLSPRDAALGQALERVGLHPYRAQLGIRQLEGCMECIGRKCPRDCKMDGRSAGVLPALATGRAEVLHGARALVLTGQDRAVSGLRVQRDGAELDLRGRAVVLAAGALASPRLLMASATPAWPQGGADSSGLVGRGLMFHINERIAIWPPRDAPPPSPGPLKTFSLRDVYAHKGDRMGLFQSLGLPADYGNILHVLHERYDASPLRRLGMGREFMRIPALIAARMLGEARVFAGILEDLADDANRVRFDPDRPEMMIYDYTMSDELLARRKRFRRLLKTRLKGVRSMWLNHVPELNIAHPCGTLRFSDDPKRGVLDRDCRAHDLDNLYVVDGSFMPSSTGVNPGLTIVANALRVAEAMTRRLKAQT</sequence>
<keyword evidence="4" id="KW-0274">FAD</keyword>